<comment type="subcellular location">
    <subcellularLocation>
        <location evidence="1">Membrane</location>
        <topology evidence="1">Multi-pass membrane protein</topology>
    </subcellularLocation>
</comment>
<evidence type="ECO:0000256" key="7">
    <source>
        <dbReference type="SAM" id="Phobius"/>
    </source>
</evidence>
<feature type="repeat" description="Solcar" evidence="5">
    <location>
        <begin position="20"/>
        <end position="101"/>
    </location>
</feature>
<dbReference type="GO" id="GO:0009083">
    <property type="term" value="P:branched-chain amino acid catabolic process"/>
    <property type="evidence" value="ECO:0007669"/>
    <property type="project" value="InterPro"/>
</dbReference>
<protein>
    <recommendedName>
        <fullName evidence="10">Solute carrier family 25 member 44</fullName>
    </recommendedName>
</protein>
<feature type="transmembrane region" description="Helical" evidence="7">
    <location>
        <begin position="21"/>
        <end position="42"/>
    </location>
</feature>
<sequence>MTTKDDEFEVIELSMLDKRKFYPLSGLGSFTVHSMLYPLVLLRIRLQLQEGAHLYTGLAHATSCILREEGFRGLYSGYFVKSAQIISSVFYASTYETVRHMSSGIPGLSQTQRSFIGGGVASMLLQTVLVPVDVISQHLMVLSRTSSISPCSSAAPQSIAPSVKLKSKSSGQSVMTDVRLEQVRALSPIRLSSSELSTSWARFRAVTSYVAHKHGIRGFYNGYVISLFTFVPSSAMWWGFYDKFCRLIASTVSKLDDTLFASNATNSSGSPLVPRLAVQLIAAPLAGIASATLVNPIDCVRVRMQLDDTLFASNATNSSGSPLVPRLAVQLIAAPLAGIASATLVNPIDCVRVRMQDAIDNVSFIWTSSLNEDAVRRICLARSVVGRRVNGEIKRLLNCKQFVDHYWLSWGAE</sequence>
<evidence type="ECO:0000256" key="2">
    <source>
        <dbReference type="ARBA" id="ARBA00006375"/>
    </source>
</evidence>
<dbReference type="CTD" id="20317650"/>
<dbReference type="GeneID" id="20317650"/>
<keyword evidence="6" id="KW-0813">Transport</keyword>
<proteinExistence type="inferred from homology"/>
<dbReference type="Pfam" id="PF00153">
    <property type="entry name" value="Mito_carr"/>
    <property type="match status" value="3"/>
</dbReference>
<keyword evidence="7" id="KW-1133">Transmembrane helix</keyword>
<gene>
    <name evidence="8" type="ORF">T265_03463</name>
</gene>
<keyword evidence="3 5" id="KW-0812">Transmembrane</keyword>
<keyword evidence="4 5" id="KW-0472">Membrane</keyword>
<evidence type="ECO:0000313" key="9">
    <source>
        <dbReference type="Proteomes" id="UP000054324"/>
    </source>
</evidence>
<dbReference type="SUPFAM" id="SSF103506">
    <property type="entry name" value="Mitochondrial carrier"/>
    <property type="match status" value="1"/>
</dbReference>
<keyword evidence="9" id="KW-1185">Reference proteome</keyword>
<dbReference type="Proteomes" id="UP000054324">
    <property type="component" value="Unassembled WGS sequence"/>
</dbReference>
<evidence type="ECO:0000256" key="6">
    <source>
        <dbReference type="RuleBase" id="RU000488"/>
    </source>
</evidence>
<evidence type="ECO:0000256" key="3">
    <source>
        <dbReference type="ARBA" id="ARBA00022692"/>
    </source>
</evidence>
<dbReference type="STRING" id="6198.A0A075A317"/>
<dbReference type="EMBL" id="KL596668">
    <property type="protein sequence ID" value="KER29975.1"/>
    <property type="molecule type" value="Genomic_DNA"/>
</dbReference>
<evidence type="ECO:0000256" key="4">
    <source>
        <dbReference type="ARBA" id="ARBA00023136"/>
    </source>
</evidence>
<reference evidence="8 9" key="1">
    <citation type="submission" date="2013-11" db="EMBL/GenBank/DDBJ databases">
        <title>Opisthorchis viverrini - life in the bile duct.</title>
        <authorList>
            <person name="Young N.D."/>
            <person name="Nagarajan N."/>
            <person name="Lin S.J."/>
            <person name="Korhonen P.K."/>
            <person name="Jex A.R."/>
            <person name="Hall R.S."/>
            <person name="Safavi-Hemami H."/>
            <person name="Kaewkong W."/>
            <person name="Bertrand D."/>
            <person name="Gao S."/>
            <person name="Seet Q."/>
            <person name="Wongkham S."/>
            <person name="Teh B.T."/>
            <person name="Wongkham C."/>
            <person name="Intapan P.M."/>
            <person name="Maleewong W."/>
            <person name="Yang X."/>
            <person name="Hu M."/>
            <person name="Wang Z."/>
            <person name="Hofmann A."/>
            <person name="Sternberg P.W."/>
            <person name="Tan P."/>
            <person name="Wang J."/>
            <person name="Gasser R.B."/>
        </authorList>
    </citation>
    <scope>NUCLEOTIDE SEQUENCE [LARGE SCALE GENOMIC DNA]</scope>
</reference>
<dbReference type="InterPro" id="IPR042164">
    <property type="entry name" value="SLC25A44"/>
</dbReference>
<evidence type="ECO:0008006" key="10">
    <source>
        <dbReference type="Google" id="ProtNLM"/>
    </source>
</evidence>
<dbReference type="OrthoDB" id="250329at2759"/>
<dbReference type="RefSeq" id="XP_009166227.1">
    <property type="nucleotide sequence ID" value="XM_009167963.1"/>
</dbReference>
<accession>A0A075A317</accession>
<dbReference type="InterPro" id="IPR023395">
    <property type="entry name" value="MCP_dom_sf"/>
</dbReference>
<organism evidence="8 9">
    <name type="scientific">Opisthorchis viverrini</name>
    <name type="common">Southeast Asian liver fluke</name>
    <dbReference type="NCBI Taxonomy" id="6198"/>
    <lineage>
        <taxon>Eukaryota</taxon>
        <taxon>Metazoa</taxon>
        <taxon>Spiralia</taxon>
        <taxon>Lophotrochozoa</taxon>
        <taxon>Platyhelminthes</taxon>
        <taxon>Trematoda</taxon>
        <taxon>Digenea</taxon>
        <taxon>Opisthorchiida</taxon>
        <taxon>Opisthorchiata</taxon>
        <taxon>Opisthorchiidae</taxon>
        <taxon>Opisthorchis</taxon>
    </lineage>
</organism>
<evidence type="ECO:0000256" key="1">
    <source>
        <dbReference type="ARBA" id="ARBA00004141"/>
    </source>
</evidence>
<comment type="similarity">
    <text evidence="2 6">Belongs to the mitochondrial carrier (TC 2.A.29) family.</text>
</comment>
<evidence type="ECO:0000313" key="8">
    <source>
        <dbReference type="EMBL" id="KER29975.1"/>
    </source>
</evidence>
<dbReference type="InterPro" id="IPR018108">
    <property type="entry name" value="MCP_transmembrane"/>
</dbReference>
<feature type="transmembrane region" description="Helical" evidence="7">
    <location>
        <begin position="220"/>
        <end position="240"/>
    </location>
</feature>
<dbReference type="PANTHER" id="PTHR46314:SF2">
    <property type="entry name" value="SOLUTE CARRIER FAMILY 25 MEMBER 44"/>
    <property type="match status" value="1"/>
</dbReference>
<dbReference type="GO" id="GO:0016020">
    <property type="term" value="C:membrane"/>
    <property type="evidence" value="ECO:0007669"/>
    <property type="project" value="UniProtKB-SubCell"/>
</dbReference>
<dbReference type="GO" id="GO:0005739">
    <property type="term" value="C:mitochondrion"/>
    <property type="evidence" value="ECO:0007669"/>
    <property type="project" value="InterPro"/>
</dbReference>
<dbReference type="AlphaFoldDB" id="A0A075A317"/>
<dbReference type="KEGG" id="ovi:T265_03463"/>
<dbReference type="Gene3D" id="1.50.40.10">
    <property type="entry name" value="Mitochondrial carrier domain"/>
    <property type="match status" value="2"/>
</dbReference>
<dbReference type="GO" id="GO:0015658">
    <property type="term" value="F:branched-chain amino acid transmembrane transporter activity"/>
    <property type="evidence" value="ECO:0007669"/>
    <property type="project" value="InterPro"/>
</dbReference>
<dbReference type="PANTHER" id="PTHR46314">
    <property type="entry name" value="SOLUTE CARRIER FAMILY 25 MEMBER 44"/>
    <property type="match status" value="1"/>
</dbReference>
<dbReference type="PROSITE" id="PS50920">
    <property type="entry name" value="SOLCAR"/>
    <property type="match status" value="1"/>
</dbReference>
<name>A0A075A317_OPIVI</name>
<evidence type="ECO:0000256" key="5">
    <source>
        <dbReference type="PROSITE-ProRule" id="PRU00282"/>
    </source>
</evidence>